<keyword evidence="3 9" id="KW-0285">Flavoprotein</keyword>
<dbReference type="PROSITE" id="PS01136">
    <property type="entry name" value="UPF0034"/>
    <property type="match status" value="1"/>
</dbReference>
<comment type="caution">
    <text evidence="12">The sequence shown here is derived from an EMBL/GenBank/DDBJ whole genome shotgun (WGS) entry which is preliminary data.</text>
</comment>
<evidence type="ECO:0000256" key="10">
    <source>
        <dbReference type="PIRNR" id="PIRNR006621"/>
    </source>
</evidence>
<comment type="catalytic activity">
    <reaction evidence="9">
        <text>5,6-dihydrouridine(16) in tRNA + NAD(+) = uridine(16) in tRNA + NADH + H(+)</text>
        <dbReference type="Rhea" id="RHEA:53380"/>
        <dbReference type="Rhea" id="RHEA-COMP:13543"/>
        <dbReference type="Rhea" id="RHEA-COMP:13544"/>
        <dbReference type="ChEBI" id="CHEBI:15378"/>
        <dbReference type="ChEBI" id="CHEBI:57540"/>
        <dbReference type="ChEBI" id="CHEBI:57945"/>
        <dbReference type="ChEBI" id="CHEBI:65315"/>
        <dbReference type="ChEBI" id="CHEBI:74443"/>
    </reaction>
</comment>
<comment type="catalytic activity">
    <reaction evidence="9">
        <text>5,6-dihydrouridine(16) in tRNA + NADP(+) = uridine(16) in tRNA + NADPH + H(+)</text>
        <dbReference type="Rhea" id="RHEA:53376"/>
        <dbReference type="Rhea" id="RHEA-COMP:13543"/>
        <dbReference type="Rhea" id="RHEA-COMP:13544"/>
        <dbReference type="ChEBI" id="CHEBI:15378"/>
        <dbReference type="ChEBI" id="CHEBI:57783"/>
        <dbReference type="ChEBI" id="CHEBI:58349"/>
        <dbReference type="ChEBI" id="CHEBI:65315"/>
        <dbReference type="ChEBI" id="CHEBI:74443"/>
    </reaction>
</comment>
<feature type="site" description="Interacts with tRNA; defines subfamily-specific binding signature" evidence="9">
    <location>
        <position position="301"/>
    </location>
</feature>
<comment type="function">
    <text evidence="9">Catalyzes the synthesis of 5,6-dihydrouridine (D), a modified base found in the D-loop of most tRNAs, via the reduction of the C5-C6 double bond in target uridines. Specifically modifies U16 in tRNAs.</text>
</comment>
<gene>
    <name evidence="9 12" type="primary">dusC</name>
    <name evidence="12" type="ORF">ACFFIT_08950</name>
</gene>
<evidence type="ECO:0000313" key="13">
    <source>
        <dbReference type="Proteomes" id="UP001589758"/>
    </source>
</evidence>
<evidence type="ECO:0000313" key="12">
    <source>
        <dbReference type="EMBL" id="MFC0180201.1"/>
    </source>
</evidence>
<feature type="binding site" evidence="9">
    <location>
        <position position="71"/>
    </location>
    <ligand>
        <name>FMN</name>
        <dbReference type="ChEBI" id="CHEBI:58210"/>
    </ligand>
</feature>
<feature type="domain" description="DUS-like FMN-binding" evidence="11">
    <location>
        <begin position="8"/>
        <end position="301"/>
    </location>
</feature>
<dbReference type="InterPro" id="IPR032886">
    <property type="entry name" value="DusC"/>
</dbReference>
<evidence type="ECO:0000256" key="1">
    <source>
        <dbReference type="ARBA" id="ARBA00001917"/>
    </source>
</evidence>
<keyword evidence="4 9" id="KW-0288">FMN</keyword>
<feature type="binding site" evidence="9">
    <location>
        <position position="144"/>
    </location>
    <ligand>
        <name>FMN</name>
        <dbReference type="ChEBI" id="CHEBI:58210"/>
    </ligand>
</feature>
<feature type="site" description="Interacts with tRNA; defines subfamily-specific binding signature" evidence="9">
    <location>
        <position position="38"/>
    </location>
</feature>
<evidence type="ECO:0000259" key="11">
    <source>
        <dbReference type="Pfam" id="PF01207"/>
    </source>
</evidence>
<proteinExistence type="inferred from homology"/>
<evidence type="ECO:0000256" key="4">
    <source>
        <dbReference type="ARBA" id="ARBA00022643"/>
    </source>
</evidence>
<evidence type="ECO:0000256" key="5">
    <source>
        <dbReference type="ARBA" id="ARBA00022694"/>
    </source>
</evidence>
<name>A0ABV6CB30_9GAMM</name>
<evidence type="ECO:0000256" key="6">
    <source>
        <dbReference type="ARBA" id="ARBA00022857"/>
    </source>
</evidence>
<dbReference type="HAMAP" id="MF_02043">
    <property type="entry name" value="DusC_subfam"/>
    <property type="match status" value="1"/>
</dbReference>
<feature type="binding site" evidence="9">
    <location>
        <begin position="229"/>
        <end position="230"/>
    </location>
    <ligand>
        <name>FMN</name>
        <dbReference type="ChEBI" id="CHEBI:58210"/>
    </ligand>
</feature>
<dbReference type="InterPro" id="IPR042270">
    <property type="entry name" value="DusC_C"/>
</dbReference>
<dbReference type="GO" id="GO:0016491">
    <property type="term" value="F:oxidoreductase activity"/>
    <property type="evidence" value="ECO:0007669"/>
    <property type="project" value="UniProtKB-KW"/>
</dbReference>
<evidence type="ECO:0000256" key="3">
    <source>
        <dbReference type="ARBA" id="ARBA00022630"/>
    </source>
</evidence>
<feature type="site" description="Interacts with tRNA; defines subfamily-specific binding signature" evidence="9">
    <location>
        <position position="278"/>
    </location>
</feature>
<comment type="similarity">
    <text evidence="9">Belongs to the Dus family. DusC subfamily.</text>
</comment>
<dbReference type="InterPro" id="IPR018517">
    <property type="entry name" value="tRNA_hU_synthase_CS"/>
</dbReference>
<keyword evidence="13" id="KW-1185">Reference proteome</keyword>
<dbReference type="SUPFAM" id="SSF51395">
    <property type="entry name" value="FMN-linked oxidoreductases"/>
    <property type="match status" value="1"/>
</dbReference>
<comment type="similarity">
    <text evidence="10">Belongs to the dus family.</text>
</comment>
<dbReference type="Gene3D" id="3.20.20.70">
    <property type="entry name" value="Aldolase class I"/>
    <property type="match status" value="1"/>
</dbReference>
<feature type="site" description="Interacts with tRNA; defines subfamily-specific binding signature" evidence="9">
    <location>
        <position position="280"/>
    </location>
</feature>
<dbReference type="CDD" id="cd02801">
    <property type="entry name" value="DUS_like_FMN"/>
    <property type="match status" value="1"/>
</dbReference>
<feature type="site" description="Interacts with tRNA" evidence="9">
    <location>
        <position position="285"/>
    </location>
</feature>
<reference evidence="12 13" key="1">
    <citation type="submission" date="2024-09" db="EMBL/GenBank/DDBJ databases">
        <authorList>
            <person name="Sun Q."/>
            <person name="Mori K."/>
        </authorList>
    </citation>
    <scope>NUCLEOTIDE SEQUENCE [LARGE SCALE GENOMIC DNA]</scope>
    <source>
        <strain evidence="12 13">CCM 8545</strain>
    </source>
</reference>
<dbReference type="RefSeq" id="WP_385877313.1">
    <property type="nucleotide sequence ID" value="NZ_JBHLXE010000095.1"/>
</dbReference>
<accession>A0ABV6CB30</accession>
<protein>
    <recommendedName>
        <fullName evidence="9">tRNA-dihydrouridine(16) synthase</fullName>
        <ecNumber evidence="9">1.3.1.-</ecNumber>
    </recommendedName>
    <alternativeName>
        <fullName evidence="9">U16-specific dihydrouridine synthase</fullName>
        <shortName evidence="9">U16-specific Dus</shortName>
    </alternativeName>
    <alternativeName>
        <fullName evidence="9">tRNA-dihydrouridine synthase C</fullName>
    </alternativeName>
</protein>
<organism evidence="12 13">
    <name type="scientific">Thorsellia kenyensis</name>
    <dbReference type="NCBI Taxonomy" id="1549888"/>
    <lineage>
        <taxon>Bacteria</taxon>
        <taxon>Pseudomonadati</taxon>
        <taxon>Pseudomonadota</taxon>
        <taxon>Gammaproteobacteria</taxon>
        <taxon>Enterobacterales</taxon>
        <taxon>Thorselliaceae</taxon>
        <taxon>Thorsellia</taxon>
    </lineage>
</organism>
<keyword evidence="6 9" id="KW-0521">NADP</keyword>
<keyword evidence="2 9" id="KW-0820">tRNA-binding</keyword>
<dbReference type="InterPro" id="IPR013785">
    <property type="entry name" value="Aldolase_TIM"/>
</dbReference>
<sequence length="319" mass="36113">MKSNKIYLAPMEGVLDPLVRHLLTQINNYDLCITEFLRVTDTLLPKKSFYKICPELQSYGKTSSGTPVRIQLLGQSPIFLALNAYRALELGSHGIDLNCGCPSRFVNGHGGGAVLLKSPETIYQAVLAIASAIKDMPNNQFSVKIRLGWDDSTPTHEIVDAIESAGADMIFVHGRTKEDGYQADKIKWNKIKEIREQTCLQVVANGEIWSLQSAIECMYATGCSDLMIGRGALALPNIANVIKHNEKPMLFEDVIKLLINYFALEKEQDIKKQYHMMRTKQWLRYILIQYPEALELYQDIRSVKSNQTILDRIKQEITF</sequence>
<dbReference type="Proteomes" id="UP001589758">
    <property type="component" value="Unassembled WGS sequence"/>
</dbReference>
<evidence type="ECO:0000256" key="9">
    <source>
        <dbReference type="HAMAP-Rule" id="MF_02043"/>
    </source>
</evidence>
<dbReference type="EC" id="1.3.1.-" evidence="9"/>
<dbReference type="Pfam" id="PF01207">
    <property type="entry name" value="Dus"/>
    <property type="match status" value="1"/>
</dbReference>
<evidence type="ECO:0000256" key="8">
    <source>
        <dbReference type="ARBA" id="ARBA00023002"/>
    </source>
</evidence>
<dbReference type="EMBL" id="JBHLXE010000095">
    <property type="protein sequence ID" value="MFC0180201.1"/>
    <property type="molecule type" value="Genomic_DNA"/>
</dbReference>
<dbReference type="InterPro" id="IPR001269">
    <property type="entry name" value="DUS_fam"/>
</dbReference>
<comment type="cofactor">
    <cofactor evidence="1 9 10">
        <name>FMN</name>
        <dbReference type="ChEBI" id="CHEBI:58210"/>
    </cofactor>
</comment>
<dbReference type="InterPro" id="IPR035587">
    <property type="entry name" value="DUS-like_FMN-bd"/>
</dbReference>
<dbReference type="NCBIfam" id="NF007838">
    <property type="entry name" value="PRK10550.1"/>
    <property type="match status" value="1"/>
</dbReference>
<feature type="binding site" evidence="9">
    <location>
        <begin position="205"/>
        <end position="207"/>
    </location>
    <ligand>
        <name>FMN</name>
        <dbReference type="ChEBI" id="CHEBI:58210"/>
    </ligand>
</feature>
<dbReference type="Gene3D" id="1.20.225.30">
    <property type="entry name" value="Dihydrouridine synthase, C-terminal recognition domain"/>
    <property type="match status" value="1"/>
</dbReference>
<feature type="active site" description="Proton donor" evidence="9">
    <location>
        <position position="101"/>
    </location>
</feature>
<dbReference type="PANTHER" id="PTHR11082">
    <property type="entry name" value="TRNA-DIHYDROURIDINE SYNTHASE"/>
    <property type="match status" value="1"/>
</dbReference>
<keyword evidence="7 9" id="KW-0694">RNA-binding</keyword>
<feature type="site" description="Interacts with tRNA" evidence="9">
    <location>
        <position position="181"/>
    </location>
</feature>
<keyword evidence="8 9" id="KW-0560">Oxidoreductase</keyword>
<dbReference type="PANTHER" id="PTHR11082:SF26">
    <property type="entry name" value="TRNA-DIHYDROURIDINE(16) SYNTHASE"/>
    <property type="match status" value="1"/>
</dbReference>
<dbReference type="PIRSF" id="PIRSF006621">
    <property type="entry name" value="Dus"/>
    <property type="match status" value="1"/>
</dbReference>
<keyword evidence="5 9" id="KW-0819">tRNA processing</keyword>
<evidence type="ECO:0000256" key="7">
    <source>
        <dbReference type="ARBA" id="ARBA00022884"/>
    </source>
</evidence>
<feature type="site" description="Interacts with tRNA" evidence="9">
    <location>
        <position position="98"/>
    </location>
</feature>
<evidence type="ECO:0000256" key="2">
    <source>
        <dbReference type="ARBA" id="ARBA00022555"/>
    </source>
</evidence>